<accession>A0AAU8HRX0</accession>
<dbReference type="SUPFAM" id="SSF56112">
    <property type="entry name" value="Protein kinase-like (PK-like)"/>
    <property type="match status" value="1"/>
</dbReference>
<dbReference type="PANTHER" id="PTHR41283">
    <property type="entry name" value="AMINOGLYCOSIDE PHOSPHOTRANSFERASE"/>
    <property type="match status" value="1"/>
</dbReference>
<reference evidence="2" key="2">
    <citation type="submission" date="2024-06" db="EMBL/GenBank/DDBJ databases">
        <authorList>
            <person name="Petrova K.O."/>
            <person name="Toshchakov S.V."/>
            <person name="Boltjanskaja Y.V."/>
            <person name="Kevbrin V.V."/>
        </authorList>
    </citation>
    <scope>NUCLEOTIDE SEQUENCE</scope>
    <source>
        <strain evidence="2">Z-710</strain>
    </source>
</reference>
<feature type="domain" description="Aminoglycoside phosphotransferase" evidence="1">
    <location>
        <begin position="18"/>
        <end position="238"/>
    </location>
</feature>
<dbReference type="EMBL" id="CP159485">
    <property type="protein sequence ID" value="XCI28315.1"/>
    <property type="molecule type" value="Genomic_DNA"/>
</dbReference>
<organism evidence="2">
    <name type="scientific">Proteinivorax hydrogeniformans</name>
    <dbReference type="NCBI Taxonomy" id="1826727"/>
    <lineage>
        <taxon>Bacteria</taxon>
        <taxon>Bacillati</taxon>
        <taxon>Bacillota</taxon>
        <taxon>Clostridia</taxon>
        <taxon>Eubacteriales</taxon>
        <taxon>Proteinivoracaceae</taxon>
        <taxon>Proteinivorax</taxon>
    </lineage>
</organism>
<dbReference type="InterPro" id="IPR011009">
    <property type="entry name" value="Kinase-like_dom_sf"/>
</dbReference>
<gene>
    <name evidence="2" type="ORF">PRVXH_002270</name>
</gene>
<protein>
    <submittedName>
        <fullName evidence="2">Phosphotransferase</fullName>
    </submittedName>
</protein>
<dbReference type="RefSeq" id="WP_353892883.1">
    <property type="nucleotide sequence ID" value="NZ_CP159485.1"/>
</dbReference>
<dbReference type="PANTHER" id="PTHR41283:SF1">
    <property type="entry name" value="AMINOGLYCOSIDE PHOSPHOTRANSFERASE DOMAIN-CONTAINING PROTEIN"/>
    <property type="match status" value="1"/>
</dbReference>
<dbReference type="Pfam" id="PF01636">
    <property type="entry name" value="APH"/>
    <property type="match status" value="1"/>
</dbReference>
<dbReference type="InterPro" id="IPR002575">
    <property type="entry name" value="Aminoglycoside_PTrfase"/>
</dbReference>
<evidence type="ECO:0000313" key="2">
    <source>
        <dbReference type="EMBL" id="XCI28315.1"/>
    </source>
</evidence>
<dbReference type="AlphaFoldDB" id="A0AAU8HRX0"/>
<reference evidence="2" key="1">
    <citation type="journal article" date="2018" name="Antonie Van Leeuwenhoek">
        <title>Proteinivorax hydrogeniformans sp. nov., an anaerobic, haloalkaliphilic bacterium fermenting proteinaceous compounds with high hydrogen production.</title>
        <authorList>
            <person name="Boltyanskaya Y."/>
            <person name="Detkova E."/>
            <person name="Pimenov N."/>
            <person name="Kevbrin V."/>
        </authorList>
    </citation>
    <scope>NUCLEOTIDE SEQUENCE</scope>
    <source>
        <strain evidence="2">Z-710</strain>
    </source>
</reference>
<dbReference type="Gene3D" id="3.90.1200.10">
    <property type="match status" value="1"/>
</dbReference>
<proteinExistence type="predicted"/>
<sequence length="286" mass="33427">MIDKLKNYGIQGAEQFKTVTPVKKGWSADEKYKVVTNSGQKLLLRISSIKEKERKHKEFQYLSAMDRTIRASSPLAFGTCLNEERTYIIYTWVDVEDAEIALKNYSKEKQYKMGYKAGQSLRKINSIPMLDEYESWDKRYNRKIDSKLKMYESCEVALEDAHKFLEVIERYRPLIKNRPTVFMHGDFHVGNLVIDNEGTVGIIDFNRFDFGDPWDEFNRMIFTVDVSNYFASGMINGYFNDQVDKHFFELMALYTAVNQIGSLPWAVKFGKKEVATMQRLSKQIIE</sequence>
<name>A0AAU8HRX0_9FIRM</name>
<evidence type="ECO:0000259" key="1">
    <source>
        <dbReference type="Pfam" id="PF01636"/>
    </source>
</evidence>